<keyword evidence="1" id="KW-0472">Membrane</keyword>
<sequence>MKAQGSETSFYPPKKVPKGTEICHDGLPFGAFYKNMLKRVYIWTVVLALIVMIVAAEDGQQQAPEKRPALLSRYGRAVLPRYGKRSSMPVPADMTDYNDEMFCQTIEGKLFCVPLNALKTRPFSY</sequence>
<feature type="transmembrane region" description="Helical" evidence="1">
    <location>
        <begin position="40"/>
        <end position="57"/>
    </location>
</feature>
<keyword evidence="1" id="KW-0812">Transmembrane</keyword>
<gene>
    <name evidence="2" type="ORF">CBOVIS_LOCUS6119</name>
</gene>
<dbReference type="AlphaFoldDB" id="A0A8S1ER87"/>
<proteinExistence type="predicted"/>
<evidence type="ECO:0000313" key="2">
    <source>
        <dbReference type="EMBL" id="CAB3403683.1"/>
    </source>
</evidence>
<name>A0A8S1ER87_9PELO</name>
<keyword evidence="1" id="KW-1133">Transmembrane helix</keyword>
<protein>
    <submittedName>
        <fullName evidence="2">Uncharacterized protein</fullName>
    </submittedName>
</protein>
<organism evidence="2 3">
    <name type="scientific">Caenorhabditis bovis</name>
    <dbReference type="NCBI Taxonomy" id="2654633"/>
    <lineage>
        <taxon>Eukaryota</taxon>
        <taxon>Metazoa</taxon>
        <taxon>Ecdysozoa</taxon>
        <taxon>Nematoda</taxon>
        <taxon>Chromadorea</taxon>
        <taxon>Rhabditida</taxon>
        <taxon>Rhabditina</taxon>
        <taxon>Rhabditomorpha</taxon>
        <taxon>Rhabditoidea</taxon>
        <taxon>Rhabditidae</taxon>
        <taxon>Peloderinae</taxon>
        <taxon>Caenorhabditis</taxon>
    </lineage>
</organism>
<dbReference type="EMBL" id="CADEPM010000003">
    <property type="protein sequence ID" value="CAB3403683.1"/>
    <property type="molecule type" value="Genomic_DNA"/>
</dbReference>
<reference evidence="2 3" key="1">
    <citation type="submission" date="2020-04" db="EMBL/GenBank/DDBJ databases">
        <authorList>
            <person name="Laetsch R D."/>
            <person name="Stevens L."/>
            <person name="Kumar S."/>
            <person name="Blaxter L. M."/>
        </authorList>
    </citation>
    <scope>NUCLEOTIDE SEQUENCE [LARGE SCALE GENOMIC DNA]</scope>
</reference>
<dbReference type="Proteomes" id="UP000494206">
    <property type="component" value="Unassembled WGS sequence"/>
</dbReference>
<comment type="caution">
    <text evidence="2">The sequence shown here is derived from an EMBL/GenBank/DDBJ whole genome shotgun (WGS) entry which is preliminary data.</text>
</comment>
<dbReference type="OrthoDB" id="5865274at2759"/>
<evidence type="ECO:0000313" key="3">
    <source>
        <dbReference type="Proteomes" id="UP000494206"/>
    </source>
</evidence>
<accession>A0A8S1ER87</accession>
<keyword evidence="3" id="KW-1185">Reference proteome</keyword>
<evidence type="ECO:0000256" key="1">
    <source>
        <dbReference type="SAM" id="Phobius"/>
    </source>
</evidence>